<evidence type="ECO:0008006" key="5">
    <source>
        <dbReference type="Google" id="ProtNLM"/>
    </source>
</evidence>
<name>A0A4D6ND12_VIGUN</name>
<organism evidence="3 4">
    <name type="scientific">Vigna unguiculata</name>
    <name type="common">Cowpea</name>
    <dbReference type="NCBI Taxonomy" id="3917"/>
    <lineage>
        <taxon>Eukaryota</taxon>
        <taxon>Viridiplantae</taxon>
        <taxon>Streptophyta</taxon>
        <taxon>Embryophyta</taxon>
        <taxon>Tracheophyta</taxon>
        <taxon>Spermatophyta</taxon>
        <taxon>Magnoliopsida</taxon>
        <taxon>eudicotyledons</taxon>
        <taxon>Gunneridae</taxon>
        <taxon>Pentapetalae</taxon>
        <taxon>rosids</taxon>
        <taxon>fabids</taxon>
        <taxon>Fabales</taxon>
        <taxon>Fabaceae</taxon>
        <taxon>Papilionoideae</taxon>
        <taxon>50 kb inversion clade</taxon>
        <taxon>NPAAA clade</taxon>
        <taxon>indigoferoid/millettioid clade</taxon>
        <taxon>Phaseoleae</taxon>
        <taxon>Vigna</taxon>
    </lineage>
</organism>
<keyword evidence="2" id="KW-0812">Transmembrane</keyword>
<evidence type="ECO:0000256" key="1">
    <source>
        <dbReference type="SAM" id="Coils"/>
    </source>
</evidence>
<keyword evidence="2" id="KW-0472">Membrane</keyword>
<evidence type="ECO:0000313" key="4">
    <source>
        <dbReference type="Proteomes" id="UP000501690"/>
    </source>
</evidence>
<dbReference type="Proteomes" id="UP000501690">
    <property type="component" value="Linkage Group LG10"/>
</dbReference>
<keyword evidence="1" id="KW-0175">Coiled coil</keyword>
<dbReference type="AlphaFoldDB" id="A0A4D6ND12"/>
<feature type="coiled-coil region" evidence="1">
    <location>
        <begin position="81"/>
        <end position="108"/>
    </location>
</feature>
<protein>
    <recommendedName>
        <fullName evidence="5">Transmembrane protein</fullName>
    </recommendedName>
</protein>
<feature type="transmembrane region" description="Helical" evidence="2">
    <location>
        <begin position="111"/>
        <end position="132"/>
    </location>
</feature>
<proteinExistence type="predicted"/>
<sequence>MAKLCLVFRNRIESVWVWGEIVASKGKYCEEQRQIILESNSNCNYFEWVNESESTFEGKDSELESSGGKTVEEDKVCCLEKEEKDKAIMELIKKNDKLKKKLQQEKNIGKFLQLLFVLSWVATVVVVIMVLLKVNCN</sequence>
<keyword evidence="4" id="KW-1185">Reference proteome</keyword>
<keyword evidence="2" id="KW-1133">Transmembrane helix</keyword>
<evidence type="ECO:0000256" key="2">
    <source>
        <dbReference type="SAM" id="Phobius"/>
    </source>
</evidence>
<accession>A0A4D6ND12</accession>
<evidence type="ECO:0000313" key="3">
    <source>
        <dbReference type="EMBL" id="QCE10761.1"/>
    </source>
</evidence>
<dbReference type="EMBL" id="CP039354">
    <property type="protein sequence ID" value="QCE10761.1"/>
    <property type="molecule type" value="Genomic_DNA"/>
</dbReference>
<reference evidence="3 4" key="1">
    <citation type="submission" date="2019-04" db="EMBL/GenBank/DDBJ databases">
        <title>An improved genome assembly and genetic linkage map for asparagus bean, Vigna unguiculata ssp. sesquipedialis.</title>
        <authorList>
            <person name="Xia Q."/>
            <person name="Zhang R."/>
            <person name="Dong Y."/>
        </authorList>
    </citation>
    <scope>NUCLEOTIDE SEQUENCE [LARGE SCALE GENOMIC DNA]</scope>
    <source>
        <tissue evidence="3">Leaf</tissue>
    </source>
</reference>
<gene>
    <name evidence="3" type="ORF">DEO72_LG10g1993</name>
</gene>